<protein>
    <recommendedName>
        <fullName evidence="7">2-hydroxyhepta-2,4-diene-1,7-dioate isomerase</fullName>
    </recommendedName>
</protein>
<sequence>MRLVTYRRAGAVRHGRLTDDRVVELGDGDLESLLSAVFPLREDALPTPVGEHALTEVELLAPLLRPGKLLAAAANYQDHVTETGGEPLDKSHISPRLFLKPSSSIVGPDAVIPLPDVSKEVDWEAELAVVIGTRVRDVPVEEALGVVSGYLTSNDVSARSIDLGYERDTDDKAVWFFDWLAGKWCDGFAPLGPWLVSADEVPDPQDLSVELAVNGTTRQRGSTKDMIFTVAELVAHASRLMTLEPGDIIQTGTPSGVGAATGEYLAAGDEMTVVIGHLGTLRNTVA</sequence>
<dbReference type="InterPro" id="IPR011234">
    <property type="entry name" value="Fumarylacetoacetase-like_C"/>
</dbReference>
<gene>
    <name evidence="5" type="ORF">BU204_05660</name>
</gene>
<dbReference type="GO" id="GO:0003824">
    <property type="term" value="F:catalytic activity"/>
    <property type="evidence" value="ECO:0007669"/>
    <property type="project" value="InterPro"/>
</dbReference>
<comment type="caution">
    <text evidence="5">The sequence shown here is derived from an EMBL/GenBank/DDBJ whole genome shotgun (WGS) entry which is preliminary data.</text>
</comment>
<feature type="domain" description="Rv2993c-like N-terminal" evidence="4">
    <location>
        <begin position="1"/>
        <end position="62"/>
    </location>
</feature>
<dbReference type="Gene3D" id="3.90.850.10">
    <property type="entry name" value="Fumarylacetoacetase-like, C-terminal domain"/>
    <property type="match status" value="1"/>
</dbReference>
<evidence type="ECO:0000313" key="5">
    <source>
        <dbReference type="EMBL" id="OLF18451.1"/>
    </source>
</evidence>
<evidence type="ECO:0000259" key="3">
    <source>
        <dbReference type="Pfam" id="PF01557"/>
    </source>
</evidence>
<dbReference type="SUPFAM" id="SSF56529">
    <property type="entry name" value="FAH"/>
    <property type="match status" value="1"/>
</dbReference>
<evidence type="ECO:0000313" key="6">
    <source>
        <dbReference type="Proteomes" id="UP000185596"/>
    </source>
</evidence>
<keyword evidence="2" id="KW-0479">Metal-binding</keyword>
<comment type="similarity">
    <text evidence="1">Belongs to the FAH family.</text>
</comment>
<dbReference type="InterPro" id="IPR036663">
    <property type="entry name" value="Fumarylacetoacetase_C_sf"/>
</dbReference>
<organism evidence="5 6">
    <name type="scientific">Actinophytocola xanthii</name>
    <dbReference type="NCBI Taxonomy" id="1912961"/>
    <lineage>
        <taxon>Bacteria</taxon>
        <taxon>Bacillati</taxon>
        <taxon>Actinomycetota</taxon>
        <taxon>Actinomycetes</taxon>
        <taxon>Pseudonocardiales</taxon>
        <taxon>Pseudonocardiaceae</taxon>
    </lineage>
</organism>
<dbReference type="OrthoDB" id="2273115at2"/>
<evidence type="ECO:0008006" key="7">
    <source>
        <dbReference type="Google" id="ProtNLM"/>
    </source>
</evidence>
<dbReference type="EMBL" id="MSIE01000007">
    <property type="protein sequence ID" value="OLF18451.1"/>
    <property type="molecule type" value="Genomic_DNA"/>
</dbReference>
<name>A0A1Q8CVS1_9PSEU</name>
<dbReference type="InterPro" id="IPR018833">
    <property type="entry name" value="Rv2993c-like_N"/>
</dbReference>
<evidence type="ECO:0000256" key="2">
    <source>
        <dbReference type="ARBA" id="ARBA00022723"/>
    </source>
</evidence>
<dbReference type="STRING" id="1912961.BU204_05660"/>
<dbReference type="GO" id="GO:0044281">
    <property type="term" value="P:small molecule metabolic process"/>
    <property type="evidence" value="ECO:0007669"/>
    <property type="project" value="UniProtKB-ARBA"/>
</dbReference>
<dbReference type="InterPro" id="IPR051121">
    <property type="entry name" value="FAH"/>
</dbReference>
<dbReference type="GO" id="GO:0046872">
    <property type="term" value="F:metal ion binding"/>
    <property type="evidence" value="ECO:0007669"/>
    <property type="project" value="UniProtKB-KW"/>
</dbReference>
<dbReference type="Proteomes" id="UP000185596">
    <property type="component" value="Unassembled WGS sequence"/>
</dbReference>
<dbReference type="PANTHER" id="PTHR42796:SF4">
    <property type="entry name" value="FUMARYLACETOACETATE HYDROLASE DOMAIN-CONTAINING PROTEIN 2A"/>
    <property type="match status" value="1"/>
</dbReference>
<dbReference type="Pfam" id="PF01557">
    <property type="entry name" value="FAA_hydrolase"/>
    <property type="match status" value="1"/>
</dbReference>
<evidence type="ECO:0000259" key="4">
    <source>
        <dbReference type="Pfam" id="PF10370"/>
    </source>
</evidence>
<evidence type="ECO:0000256" key="1">
    <source>
        <dbReference type="ARBA" id="ARBA00010211"/>
    </source>
</evidence>
<accession>A0A1Q8CVS1</accession>
<keyword evidence="6" id="KW-1185">Reference proteome</keyword>
<dbReference type="RefSeq" id="WP_075124479.1">
    <property type="nucleotide sequence ID" value="NZ_MSIE01000007.1"/>
</dbReference>
<proteinExistence type="inferred from homology"/>
<dbReference type="PANTHER" id="PTHR42796">
    <property type="entry name" value="FUMARYLACETOACETATE HYDROLASE DOMAIN-CONTAINING PROTEIN 2A-RELATED"/>
    <property type="match status" value="1"/>
</dbReference>
<dbReference type="AlphaFoldDB" id="A0A1Q8CVS1"/>
<feature type="domain" description="Fumarylacetoacetase-like C-terminal" evidence="3">
    <location>
        <begin position="70"/>
        <end position="285"/>
    </location>
</feature>
<reference evidence="5 6" key="1">
    <citation type="submission" date="2016-12" db="EMBL/GenBank/DDBJ databases">
        <title>The draft genome sequence of Actinophytocola sp. 11-183.</title>
        <authorList>
            <person name="Wang W."/>
            <person name="Yuan L."/>
        </authorList>
    </citation>
    <scope>NUCLEOTIDE SEQUENCE [LARGE SCALE GENOMIC DNA]</scope>
    <source>
        <strain evidence="5 6">11-183</strain>
    </source>
</reference>
<dbReference type="Pfam" id="PF10370">
    <property type="entry name" value="Rv2993c-like_N"/>
    <property type="match status" value="1"/>
</dbReference>